<dbReference type="Gene3D" id="3.40.50.720">
    <property type="entry name" value="NAD(P)-binding Rossmann-like Domain"/>
    <property type="match status" value="1"/>
</dbReference>
<dbReference type="RefSeq" id="WP_078346205.1">
    <property type="nucleotide sequence ID" value="NZ_MBTF01000001.1"/>
</dbReference>
<accession>A0A1S9PM47</accession>
<evidence type="ECO:0000313" key="2">
    <source>
        <dbReference type="EMBL" id="OOQ62014.1"/>
    </source>
</evidence>
<dbReference type="InterPro" id="IPR002347">
    <property type="entry name" value="SDR_fam"/>
</dbReference>
<dbReference type="InterPro" id="IPR020904">
    <property type="entry name" value="Sc_DH/Rdtase_CS"/>
</dbReference>
<dbReference type="NCBIfam" id="NF005559">
    <property type="entry name" value="PRK07231.1"/>
    <property type="match status" value="1"/>
</dbReference>
<dbReference type="InterPro" id="IPR050259">
    <property type="entry name" value="SDR"/>
</dbReference>
<dbReference type="PRINTS" id="PR00080">
    <property type="entry name" value="SDRFAMILY"/>
</dbReference>
<dbReference type="PRINTS" id="PR00081">
    <property type="entry name" value="GDHRDH"/>
</dbReference>
<dbReference type="PROSITE" id="PS00061">
    <property type="entry name" value="ADH_SHORT"/>
    <property type="match status" value="1"/>
</dbReference>
<dbReference type="GO" id="GO:0032787">
    <property type="term" value="P:monocarboxylic acid metabolic process"/>
    <property type="evidence" value="ECO:0007669"/>
    <property type="project" value="UniProtKB-ARBA"/>
</dbReference>
<sequence length="262" mass="28304">MAKLSGKTALVTGAESGIGQGIAIEFALNGANVIITYLQDEIAAQQTLAKVEAIGSKGIIVKVDVGDEQQASAMFREVLGHFPQIDILVNSAGLRSVDKYIHEMSFAEYEKTVRVNLFGTFLCCQNFVKHRLQHGGNGRIINITSVHEEVVSPGKIDYCSSKAALRGLCRALAMEVADKKITVNNIAPGMILTPMNQQAVNDLEYRKQLEQRIPAKTSGTVQDVAKLAVFLSSDDAAYITGTTQFIDGGLMLSRAKGAKWSK</sequence>
<dbReference type="AlphaFoldDB" id="A0A1S9PM47"/>
<evidence type="ECO:0000256" key="1">
    <source>
        <dbReference type="ARBA" id="ARBA00006484"/>
    </source>
</evidence>
<protein>
    <submittedName>
        <fullName evidence="2">Short-chain dehydrogenase</fullName>
    </submittedName>
</protein>
<comment type="caution">
    <text evidence="2">The sequence shown here is derived from an EMBL/GenBank/DDBJ whole genome shotgun (WGS) entry which is preliminary data.</text>
</comment>
<reference evidence="2 3" key="1">
    <citation type="submission" date="2016-07" db="EMBL/GenBank/DDBJ databases">
        <title>Genomic analysis of zinc-resistant bacterium Mucilaginibacter pedocola TBZ30.</title>
        <authorList>
            <person name="Huang J."/>
            <person name="Tang J."/>
        </authorList>
    </citation>
    <scope>NUCLEOTIDE SEQUENCE [LARGE SCALE GENOMIC DNA]</scope>
    <source>
        <strain evidence="2 3">TBZ30</strain>
    </source>
</reference>
<comment type="similarity">
    <text evidence="1">Belongs to the short-chain dehydrogenases/reductases (SDR) family.</text>
</comment>
<dbReference type="OrthoDB" id="9803333at2"/>
<dbReference type="EMBL" id="MBTF01000001">
    <property type="protein sequence ID" value="OOQ62014.1"/>
    <property type="molecule type" value="Genomic_DNA"/>
</dbReference>
<dbReference type="Proteomes" id="UP000189739">
    <property type="component" value="Unassembled WGS sequence"/>
</dbReference>
<dbReference type="FunFam" id="3.40.50.720:FF:000084">
    <property type="entry name" value="Short-chain dehydrogenase reductase"/>
    <property type="match status" value="1"/>
</dbReference>
<dbReference type="PANTHER" id="PTHR42879:SF2">
    <property type="entry name" value="3-OXOACYL-[ACYL-CARRIER-PROTEIN] REDUCTASE FABG"/>
    <property type="match status" value="1"/>
</dbReference>
<dbReference type="PANTHER" id="PTHR42879">
    <property type="entry name" value="3-OXOACYL-(ACYL-CARRIER-PROTEIN) REDUCTASE"/>
    <property type="match status" value="1"/>
</dbReference>
<dbReference type="STRING" id="1792845.BC343_02880"/>
<name>A0A1S9PM47_9SPHI</name>
<dbReference type="SUPFAM" id="SSF51735">
    <property type="entry name" value="NAD(P)-binding Rossmann-fold domains"/>
    <property type="match status" value="1"/>
</dbReference>
<dbReference type="InterPro" id="IPR036291">
    <property type="entry name" value="NAD(P)-bd_dom_sf"/>
</dbReference>
<evidence type="ECO:0000313" key="3">
    <source>
        <dbReference type="Proteomes" id="UP000189739"/>
    </source>
</evidence>
<dbReference type="Pfam" id="PF13561">
    <property type="entry name" value="adh_short_C2"/>
    <property type="match status" value="1"/>
</dbReference>
<gene>
    <name evidence="2" type="ORF">BC343_02880</name>
</gene>
<keyword evidence="3" id="KW-1185">Reference proteome</keyword>
<proteinExistence type="inferred from homology"/>
<organism evidence="2 3">
    <name type="scientific">Mucilaginibacter pedocola</name>
    <dbReference type="NCBI Taxonomy" id="1792845"/>
    <lineage>
        <taxon>Bacteria</taxon>
        <taxon>Pseudomonadati</taxon>
        <taxon>Bacteroidota</taxon>
        <taxon>Sphingobacteriia</taxon>
        <taxon>Sphingobacteriales</taxon>
        <taxon>Sphingobacteriaceae</taxon>
        <taxon>Mucilaginibacter</taxon>
    </lineage>
</organism>